<evidence type="ECO:0000256" key="2">
    <source>
        <dbReference type="ARBA" id="ARBA00022679"/>
    </source>
</evidence>
<keyword evidence="4" id="KW-1185">Reference proteome</keyword>
<evidence type="ECO:0000313" key="4">
    <source>
        <dbReference type="Proteomes" id="UP001166286"/>
    </source>
</evidence>
<evidence type="ECO:0000256" key="1">
    <source>
        <dbReference type="ARBA" id="ARBA00006439"/>
    </source>
</evidence>
<dbReference type="GO" id="GO:0043386">
    <property type="term" value="P:mycotoxin biosynthetic process"/>
    <property type="evidence" value="ECO:0007669"/>
    <property type="project" value="InterPro"/>
</dbReference>
<proteinExistence type="inferred from homology"/>
<dbReference type="AlphaFoldDB" id="A0AA39R9C2"/>
<protein>
    <submittedName>
        <fullName evidence="3">Uncharacterized protein</fullName>
    </submittedName>
</protein>
<dbReference type="Proteomes" id="UP001166286">
    <property type="component" value="Unassembled WGS sequence"/>
</dbReference>
<dbReference type="Gene3D" id="3.30.559.10">
    <property type="entry name" value="Chloramphenicol acetyltransferase-like domain"/>
    <property type="match status" value="1"/>
</dbReference>
<evidence type="ECO:0000313" key="3">
    <source>
        <dbReference type="EMBL" id="KAK0515708.1"/>
    </source>
</evidence>
<dbReference type="InterPro" id="IPR009992">
    <property type="entry name" value="Tri3/Sat12/Sat16/Mac1"/>
</dbReference>
<comment type="caution">
    <text evidence="3">The sequence shown here is derived from an EMBL/GenBank/DDBJ whole genome shotgun (WGS) entry which is preliminary data.</text>
</comment>
<dbReference type="GO" id="GO:0016407">
    <property type="term" value="F:acetyltransferase activity"/>
    <property type="evidence" value="ECO:0007669"/>
    <property type="project" value="InterPro"/>
</dbReference>
<reference evidence="3" key="1">
    <citation type="submission" date="2023-03" db="EMBL/GenBank/DDBJ databases">
        <title>Complete genome of Cladonia borealis.</title>
        <authorList>
            <person name="Park H."/>
        </authorList>
    </citation>
    <scope>NUCLEOTIDE SEQUENCE</scope>
    <source>
        <strain evidence="3">ANT050790</strain>
    </source>
</reference>
<keyword evidence="2" id="KW-0808">Transferase</keyword>
<sequence>MSPTPTISIPIVDPSRYAWYTDPTTPGLYRRCALGLETKWVHRSPQNRQLFLSGVFTFHCPMPSHKFRKAVARAWLRLRFEFPEVVLKFSGEFDADGSPIMECKIPSSETEAEEWVAKTLYLGDNNLDVQTASSAESQIRMEVVEDPVCARLNYISRPKSHNEPAFGAEFCLRVDHQLADGMGVYILTGNFLRILAKEVSRDKDDKKIEWEKAVGNIPEPWVLMMNAKQKTEGKDFEERATKNTELVLEAMKSEWGLRIVSLDGYKPMSIQREFSLEQSKTILRSVKTKIGPEASVTQLGHAAMAITLLKSRASEERASDGGRFASPLFMSGRRYLNPERPKSRYHVPMCRAIGAINFREAEKYVLLENDGRDKIRMKLNMACEEAKRSYQAIREQESPLTDSFATAEFMGTAKNDVKDKGVVAPLFLSDGIVEQWVARSYTDWVGSTQILSVDDLRFKANPDGPPLIIRMYNFRDIIKLAAEWNAVCYAEEVIQRFLDDIFELMLVFAES</sequence>
<organism evidence="3 4">
    <name type="scientific">Cladonia borealis</name>
    <dbReference type="NCBI Taxonomy" id="184061"/>
    <lineage>
        <taxon>Eukaryota</taxon>
        <taxon>Fungi</taxon>
        <taxon>Dikarya</taxon>
        <taxon>Ascomycota</taxon>
        <taxon>Pezizomycotina</taxon>
        <taxon>Lecanoromycetes</taxon>
        <taxon>OSLEUM clade</taxon>
        <taxon>Lecanoromycetidae</taxon>
        <taxon>Lecanorales</taxon>
        <taxon>Lecanorineae</taxon>
        <taxon>Cladoniaceae</taxon>
        <taxon>Cladonia</taxon>
    </lineage>
</organism>
<accession>A0AA39R9C2</accession>
<dbReference type="EMBL" id="JAFEKC020000003">
    <property type="protein sequence ID" value="KAK0515708.1"/>
    <property type="molecule type" value="Genomic_DNA"/>
</dbReference>
<dbReference type="PANTHER" id="PTHR42034">
    <property type="entry name" value="CHROMOSOME 7, WHOLE GENOME SHOTGUN SEQUENCE-RELATED"/>
    <property type="match status" value="1"/>
</dbReference>
<comment type="similarity">
    <text evidence="1">Belongs to the trichothecene O-acetyltransferase family.</text>
</comment>
<dbReference type="Pfam" id="PF07428">
    <property type="entry name" value="Tri3"/>
    <property type="match status" value="1"/>
</dbReference>
<dbReference type="InterPro" id="IPR023213">
    <property type="entry name" value="CAT-like_dom_sf"/>
</dbReference>
<gene>
    <name evidence="3" type="ORF">JMJ35_001742</name>
</gene>
<dbReference type="PANTHER" id="PTHR42034:SF1">
    <property type="entry name" value="CONDENSATION DOMAIN-CONTAINING PROTEIN"/>
    <property type="match status" value="1"/>
</dbReference>
<name>A0AA39R9C2_9LECA</name>
<dbReference type="Gene3D" id="3.30.559.30">
    <property type="entry name" value="Nonribosomal peptide synthetase, condensation domain"/>
    <property type="match status" value="1"/>
</dbReference>